<reference evidence="3" key="1">
    <citation type="submission" date="2011-03" db="EMBL/GenBank/DDBJ databases">
        <authorList>
            <person name="Voget S."/>
            <person name="Streit W.R."/>
            <person name="Jaeger K.E."/>
            <person name="Daniel R."/>
        </authorList>
    </citation>
    <scope>NUCLEOTIDE SEQUENCE [LARGE SCALE GENOMIC DNA]</scope>
    <source>
        <strain evidence="3">PG1</strain>
    </source>
</reference>
<dbReference type="HOGENOM" id="CLU_1318891_0_0_4"/>
<proteinExistence type="predicted"/>
<dbReference type="Gene3D" id="3.90.79.10">
    <property type="entry name" value="Nucleoside Triphosphate Pyrophosphohydrolase"/>
    <property type="match status" value="1"/>
</dbReference>
<protein>
    <submittedName>
        <fullName evidence="2">Putative mutator mutT protein</fullName>
    </submittedName>
</protein>
<evidence type="ECO:0000313" key="2">
    <source>
        <dbReference type="EMBL" id="AJK45987.1"/>
    </source>
</evidence>
<dbReference type="AlphaFoldDB" id="A0A0B6RKZ7"/>
<dbReference type="EMBL" id="CP002580">
    <property type="protein sequence ID" value="AJK45987.1"/>
    <property type="molecule type" value="Genomic_DNA"/>
</dbReference>
<evidence type="ECO:0000259" key="1">
    <source>
        <dbReference type="Pfam" id="PF00293"/>
    </source>
</evidence>
<dbReference type="GO" id="GO:0003824">
    <property type="term" value="F:catalytic activity"/>
    <property type="evidence" value="ECO:0007669"/>
    <property type="project" value="UniProtKB-ARBA"/>
</dbReference>
<name>A0A0B6RKZ7_BURPL</name>
<dbReference type="InterPro" id="IPR015797">
    <property type="entry name" value="NUDIX_hydrolase-like_dom_sf"/>
</dbReference>
<dbReference type="KEGG" id="bgp:BGL_1c14710"/>
<dbReference type="CDD" id="cd02883">
    <property type="entry name" value="NUDIX_Hydrolase"/>
    <property type="match status" value="1"/>
</dbReference>
<evidence type="ECO:0000313" key="3">
    <source>
        <dbReference type="Proteomes" id="UP000031838"/>
    </source>
</evidence>
<feature type="domain" description="Nudix hydrolase" evidence="1">
    <location>
        <begin position="43"/>
        <end position="75"/>
    </location>
</feature>
<dbReference type="InterPro" id="IPR000086">
    <property type="entry name" value="NUDIX_hydrolase_dom"/>
</dbReference>
<accession>A0A0B6RKZ7</accession>
<dbReference type="Proteomes" id="UP000031838">
    <property type="component" value="Chromosome 1"/>
</dbReference>
<organism evidence="2 3">
    <name type="scientific">Burkholderia plantarii</name>
    <dbReference type="NCBI Taxonomy" id="41899"/>
    <lineage>
        <taxon>Bacteria</taxon>
        <taxon>Pseudomonadati</taxon>
        <taxon>Pseudomonadota</taxon>
        <taxon>Betaproteobacteria</taxon>
        <taxon>Burkholderiales</taxon>
        <taxon>Burkholderiaceae</taxon>
        <taxon>Burkholderia</taxon>
    </lineage>
</organism>
<sequence length="208" mass="23055">MASAYAVLYNQDGWFLIAKKRTKGYYFGNGKTGNVYSAGQDIKNGPGLYALPGGGTEGQAVDVAAAREFSEETGLALPSCSKKEIKNFNIPKVGAWGAAYFCAANGGDVISTSSKIHSTSMPNSVKIINEIIKNKWKINEYNKVVEFTEKNKISPWPHDNELESVGCWNVKNPENWKTITSWKTAGNGTDWYYYTLEHLRDNILQVPQ</sequence>
<keyword evidence="3" id="KW-1185">Reference proteome</keyword>
<dbReference type="RefSeq" id="WP_123863463.1">
    <property type="nucleotide sequence ID" value="NZ_CP002580.1"/>
</dbReference>
<dbReference type="Pfam" id="PF00293">
    <property type="entry name" value="NUDIX"/>
    <property type="match status" value="1"/>
</dbReference>
<dbReference type="SUPFAM" id="SSF55811">
    <property type="entry name" value="Nudix"/>
    <property type="match status" value="1"/>
</dbReference>
<reference evidence="2 3" key="2">
    <citation type="journal article" date="2016" name="Appl. Microbiol. Biotechnol.">
        <title>Mutations improving production and secretion of extracellular lipase by Burkholderia glumae PG1.</title>
        <authorList>
            <person name="Knapp A."/>
            <person name="Voget S."/>
            <person name="Gao R."/>
            <person name="Zaburannyi N."/>
            <person name="Krysciak D."/>
            <person name="Breuer M."/>
            <person name="Hauer B."/>
            <person name="Streit W.R."/>
            <person name="Muller R."/>
            <person name="Daniel R."/>
            <person name="Jaeger K.E."/>
        </authorList>
    </citation>
    <scope>NUCLEOTIDE SEQUENCE [LARGE SCALE GENOMIC DNA]</scope>
    <source>
        <strain evidence="2 3">PG1</strain>
    </source>
</reference>
<gene>
    <name evidence="2" type="ORF">BGL_1c14710</name>
</gene>